<gene>
    <name evidence="2" type="ORF">SDC9_123829</name>
</gene>
<protein>
    <recommendedName>
        <fullName evidence="1">Nuclease SbcCD subunit D C-terminal domain-containing protein</fullName>
    </recommendedName>
</protein>
<dbReference type="Pfam" id="PF12320">
    <property type="entry name" value="SbcD_C"/>
    <property type="match status" value="1"/>
</dbReference>
<dbReference type="PANTHER" id="PTHR30337:SF0">
    <property type="entry name" value="NUCLEASE SBCCD SUBUNIT D"/>
    <property type="match status" value="1"/>
</dbReference>
<accession>A0A645CIQ8</accession>
<dbReference type="AlphaFoldDB" id="A0A645CIQ8"/>
<proteinExistence type="predicted"/>
<organism evidence="2">
    <name type="scientific">bioreactor metagenome</name>
    <dbReference type="NCBI Taxonomy" id="1076179"/>
    <lineage>
        <taxon>unclassified sequences</taxon>
        <taxon>metagenomes</taxon>
        <taxon>ecological metagenomes</taxon>
    </lineage>
</organism>
<evidence type="ECO:0000259" key="1">
    <source>
        <dbReference type="Pfam" id="PF12320"/>
    </source>
</evidence>
<reference evidence="2" key="1">
    <citation type="submission" date="2019-08" db="EMBL/GenBank/DDBJ databases">
        <authorList>
            <person name="Kucharzyk K."/>
            <person name="Murdoch R.W."/>
            <person name="Higgins S."/>
            <person name="Loffler F."/>
        </authorList>
    </citation>
    <scope>NUCLEOTIDE SEQUENCE</scope>
</reference>
<dbReference type="Gene3D" id="3.60.21.10">
    <property type="match status" value="1"/>
</dbReference>
<sequence length="300" mass="34474">MVGLPKSVVPVGNYGEMDVIDSCEGCIEIKIKDEKAVIITLPYPSEKRLNEIISDNQEDELRRRDYSEKVGEILENLSCKFRDDTINIIVSHLFIRVGEGSDSERPIELGGTLAVDINKFPKNAQYAALGHLHKPQRVKGRDYPVYYSGSPLQYSKSEINYAKCLYIVDVKPKKEAKIEAIMINTYKPIEIWKCSGIEEAIKKCKENSSREVWVYLEITMDTFLSQEDIKTLRELKKDIVEIKPKIKSEVEEEIAFESLKEKSMDEIFKEFYINQRGVEPESEVMDLFLSIIQGDEEDEA</sequence>
<dbReference type="InterPro" id="IPR029052">
    <property type="entry name" value="Metallo-depent_PP-like"/>
</dbReference>
<dbReference type="SUPFAM" id="SSF56300">
    <property type="entry name" value="Metallo-dependent phosphatases"/>
    <property type="match status" value="1"/>
</dbReference>
<dbReference type="PANTHER" id="PTHR30337">
    <property type="entry name" value="COMPONENT OF ATP-DEPENDENT DSDNA EXONUCLEASE"/>
    <property type="match status" value="1"/>
</dbReference>
<evidence type="ECO:0000313" key="2">
    <source>
        <dbReference type="EMBL" id="MPM76830.1"/>
    </source>
</evidence>
<name>A0A645CIQ8_9ZZZZ</name>
<dbReference type="EMBL" id="VSSQ01027530">
    <property type="protein sequence ID" value="MPM76830.1"/>
    <property type="molecule type" value="Genomic_DNA"/>
</dbReference>
<comment type="caution">
    <text evidence="2">The sequence shown here is derived from an EMBL/GenBank/DDBJ whole genome shotgun (WGS) entry which is preliminary data.</text>
</comment>
<dbReference type="InterPro" id="IPR050535">
    <property type="entry name" value="DNA_Repair-Maintenance_Comp"/>
</dbReference>
<dbReference type="InterPro" id="IPR026843">
    <property type="entry name" value="SbcD_C"/>
</dbReference>
<feature type="domain" description="Nuclease SbcCD subunit D C-terminal" evidence="1">
    <location>
        <begin position="186"/>
        <end position="275"/>
    </location>
</feature>